<dbReference type="InterPro" id="IPR025079">
    <property type="entry name" value="DUF3943"/>
</dbReference>
<evidence type="ECO:0000259" key="2">
    <source>
        <dbReference type="Pfam" id="PF13084"/>
    </source>
</evidence>
<organism evidence="3 4">
    <name type="scientific">Bacteroides sedimenti</name>
    <dbReference type="NCBI Taxonomy" id="2136147"/>
    <lineage>
        <taxon>Bacteria</taxon>
        <taxon>Pseudomonadati</taxon>
        <taxon>Bacteroidota</taxon>
        <taxon>Bacteroidia</taxon>
        <taxon>Bacteroidales</taxon>
        <taxon>Bacteroidaceae</taxon>
        <taxon>Bacteroides</taxon>
    </lineage>
</organism>
<feature type="signal peptide" evidence="1">
    <location>
        <begin position="1"/>
        <end position="15"/>
    </location>
</feature>
<evidence type="ECO:0000313" key="3">
    <source>
        <dbReference type="EMBL" id="BEG99026.1"/>
    </source>
</evidence>
<name>A0ABN6Z9K5_9BACE</name>
<accession>A0ABN6Z9K5</accession>
<dbReference type="Pfam" id="PF13084">
    <property type="entry name" value="DUF3943"/>
    <property type="match status" value="1"/>
</dbReference>
<gene>
    <name evidence="3" type="ORF">BSYN_12910</name>
</gene>
<keyword evidence="4" id="KW-1185">Reference proteome</keyword>
<keyword evidence="1" id="KW-0732">Signal</keyword>
<dbReference type="EMBL" id="AP028055">
    <property type="protein sequence ID" value="BEG99026.1"/>
    <property type="molecule type" value="Genomic_DNA"/>
</dbReference>
<protein>
    <recommendedName>
        <fullName evidence="2">DUF3943 domain-containing protein</fullName>
    </recommendedName>
</protein>
<reference evidence="3 4" key="1">
    <citation type="submission" date="2023-04" db="EMBL/GenBank/DDBJ databases">
        <title>Draft genome sequence of acteroides sedimenti strain YN3PY1.</title>
        <authorList>
            <person name="Yoshida N."/>
        </authorList>
    </citation>
    <scope>NUCLEOTIDE SEQUENCE [LARGE SCALE GENOMIC DNA]</scope>
    <source>
        <strain evidence="3 4">YN3PY1</strain>
    </source>
</reference>
<feature type="domain" description="DUF3943" evidence="2">
    <location>
        <begin position="106"/>
        <end position="210"/>
    </location>
</feature>
<dbReference type="Proteomes" id="UP001496674">
    <property type="component" value="Chromosome"/>
</dbReference>
<sequence length="509" mass="58369">MAVFLLILSLGLLNAQNKTESPDTLSRWSAPTSDSFRFSKTSGNRSADDSLYAFNDSLRMKKYPWRAIAQNIGLNIAVWGFNHFAMKEGFAKISFRSISQNISHGFYWDNDGFATNLLAHPYSGGIYFNTARSNGISFWNSAIYSFGGSFIWEMIGENQPPSTNDLLSTTVGGIAMGEITHRVSSVILDDSQRGFERFIRELAGMVISPVRGFNWVITGDAWKVRNKYFKYHDFNKIPVKYSATLGYRFIADEHRFNKSSYLPYVEFNLIYGDPWKENNKPYDYFNLNVVLNMDGSQPVFGSVNLAAKLYGQLLEPKEGHKILLGLFQHYDYYDSKYLTRNSVNAPYKISETVALGIGALYQFPSVGNISIRQHSYLNAILLGGCLTDYYRIDQRTYNLGSGYSIKSKTNIDFGRYASFELILNDYHIFTSKGYNIETYKTIDPYFLNSQGDKGEAHFTLINPSVEFNLSSKLALNMALFYYLRYMNYIYYRNSFNYAFETRLGLRYNF</sequence>
<proteinExistence type="predicted"/>
<evidence type="ECO:0000256" key="1">
    <source>
        <dbReference type="SAM" id="SignalP"/>
    </source>
</evidence>
<evidence type="ECO:0000313" key="4">
    <source>
        <dbReference type="Proteomes" id="UP001496674"/>
    </source>
</evidence>
<feature type="chain" id="PRO_5047474888" description="DUF3943 domain-containing protein" evidence="1">
    <location>
        <begin position="16"/>
        <end position="509"/>
    </location>
</feature>